<dbReference type="GO" id="GO:0016020">
    <property type="term" value="C:membrane"/>
    <property type="evidence" value="ECO:0007669"/>
    <property type="project" value="UniProtKB-SubCell"/>
</dbReference>
<feature type="transmembrane region" description="Helical" evidence="7">
    <location>
        <begin position="156"/>
        <end position="175"/>
    </location>
</feature>
<comment type="subcellular location">
    <subcellularLocation>
        <location evidence="1">Membrane</location>
        <topology evidence="1">Multi-pass membrane protein</topology>
    </subcellularLocation>
</comment>
<dbReference type="InterPro" id="IPR011701">
    <property type="entry name" value="MFS"/>
</dbReference>
<sequence length="506" mass="55543">MTSTADPDTKLSIDQSSETVPNNNGHRRELEVPPLVAAMTVEERIAAENSLRKKIDTRLLPMIILMYIMNYLDRNNIAAVRLAGLQTELGLSSQQYQTVISILFVGYILMQIPSNLFLNKTGRPAIYLPTCMIIWGIISGATAACQSFGGLVACRFFLGFIEAAYFPGCLFYLSSWYTRKELGLRTAVLYSGSLVSGAFGGLVTAGITSNMDGTRGLRAWRWVFIIEGVITVVIAFSAFFILPNMPRTTTWLTPAERELAVYRLQEDIGEDDWTSSESQSFFHGFKLALMDLKTWIFTIMLLANVSSASVTNFFPTVVKTLGYGNVETLLLTAPPYVLAVLTTYINAWHADRTGERFLHITIPLCFAVFAFILGACTHSTAPRYVAMMFMVPGVYTGYVVSLAWISNVLPRPAAKRAAALAFINAISNCSSIYASYMYPQPKVGQPDLTVPLSVDCGTAVLAILMAGTMRVILARLNKKLDRGEHVEGAINAVPGAAQGNGFRFLL</sequence>
<feature type="transmembrane region" description="Helical" evidence="7">
    <location>
        <begin position="295"/>
        <end position="314"/>
    </location>
</feature>
<dbReference type="AlphaFoldDB" id="A0A9P4JWR4"/>
<dbReference type="InterPro" id="IPR020846">
    <property type="entry name" value="MFS_dom"/>
</dbReference>
<dbReference type="FunFam" id="1.20.1250.20:FF:000013">
    <property type="entry name" value="MFS general substrate transporter"/>
    <property type="match status" value="1"/>
</dbReference>
<feature type="domain" description="Major facilitator superfamily (MFS) profile" evidence="8">
    <location>
        <begin position="59"/>
        <end position="479"/>
    </location>
</feature>
<proteinExistence type="predicted"/>
<organism evidence="9 10">
    <name type="scientific">Delitschia confertaspora ATCC 74209</name>
    <dbReference type="NCBI Taxonomy" id="1513339"/>
    <lineage>
        <taxon>Eukaryota</taxon>
        <taxon>Fungi</taxon>
        <taxon>Dikarya</taxon>
        <taxon>Ascomycota</taxon>
        <taxon>Pezizomycotina</taxon>
        <taxon>Dothideomycetes</taxon>
        <taxon>Pleosporomycetidae</taxon>
        <taxon>Pleosporales</taxon>
        <taxon>Delitschiaceae</taxon>
        <taxon>Delitschia</taxon>
    </lineage>
</organism>
<evidence type="ECO:0000256" key="6">
    <source>
        <dbReference type="SAM" id="MobiDB-lite"/>
    </source>
</evidence>
<feature type="transmembrane region" description="Helical" evidence="7">
    <location>
        <begin position="417"/>
        <end position="438"/>
    </location>
</feature>
<dbReference type="InterPro" id="IPR036259">
    <property type="entry name" value="MFS_trans_sf"/>
</dbReference>
<feature type="region of interest" description="Disordered" evidence="6">
    <location>
        <begin position="1"/>
        <end position="27"/>
    </location>
</feature>
<evidence type="ECO:0000259" key="8">
    <source>
        <dbReference type="PROSITE" id="PS50850"/>
    </source>
</evidence>
<feature type="transmembrane region" description="Helical" evidence="7">
    <location>
        <begin position="187"/>
        <end position="207"/>
    </location>
</feature>
<evidence type="ECO:0000313" key="9">
    <source>
        <dbReference type="EMBL" id="KAF2204897.1"/>
    </source>
</evidence>
<feature type="transmembrane region" description="Helical" evidence="7">
    <location>
        <begin position="125"/>
        <end position="144"/>
    </location>
</feature>
<feature type="transmembrane region" description="Helical" evidence="7">
    <location>
        <begin position="450"/>
        <end position="473"/>
    </location>
</feature>
<feature type="transmembrane region" description="Helical" evidence="7">
    <location>
        <begin position="55"/>
        <end position="72"/>
    </location>
</feature>
<evidence type="ECO:0000256" key="7">
    <source>
        <dbReference type="SAM" id="Phobius"/>
    </source>
</evidence>
<feature type="transmembrane region" description="Helical" evidence="7">
    <location>
        <begin position="219"/>
        <end position="242"/>
    </location>
</feature>
<evidence type="ECO:0000256" key="4">
    <source>
        <dbReference type="ARBA" id="ARBA00022989"/>
    </source>
</evidence>
<dbReference type="Pfam" id="PF07690">
    <property type="entry name" value="MFS_1"/>
    <property type="match status" value="1"/>
</dbReference>
<feature type="transmembrane region" description="Helical" evidence="7">
    <location>
        <begin position="381"/>
        <end position="405"/>
    </location>
</feature>
<evidence type="ECO:0000256" key="3">
    <source>
        <dbReference type="ARBA" id="ARBA00022692"/>
    </source>
</evidence>
<dbReference type="FunFam" id="1.20.1250.20:FF:000057">
    <property type="entry name" value="MFS general substrate transporter"/>
    <property type="match status" value="1"/>
</dbReference>
<dbReference type="PANTHER" id="PTHR43791:SF92">
    <property type="entry name" value="AGL026WP"/>
    <property type="match status" value="1"/>
</dbReference>
<evidence type="ECO:0000313" key="10">
    <source>
        <dbReference type="Proteomes" id="UP000799536"/>
    </source>
</evidence>
<keyword evidence="10" id="KW-1185">Reference proteome</keyword>
<dbReference type="OrthoDB" id="2250022at2759"/>
<feature type="compositionally biased region" description="Polar residues" evidence="6">
    <location>
        <begin position="1"/>
        <end position="24"/>
    </location>
</feature>
<keyword evidence="5 7" id="KW-0472">Membrane</keyword>
<keyword evidence="3 7" id="KW-0812">Transmembrane</keyword>
<evidence type="ECO:0000256" key="5">
    <source>
        <dbReference type="ARBA" id="ARBA00023136"/>
    </source>
</evidence>
<evidence type="ECO:0000256" key="2">
    <source>
        <dbReference type="ARBA" id="ARBA00022448"/>
    </source>
</evidence>
<dbReference type="Proteomes" id="UP000799536">
    <property type="component" value="Unassembled WGS sequence"/>
</dbReference>
<feature type="transmembrane region" description="Helical" evidence="7">
    <location>
        <begin position="99"/>
        <end position="118"/>
    </location>
</feature>
<dbReference type="Gene3D" id="1.20.1250.20">
    <property type="entry name" value="MFS general substrate transporter like domains"/>
    <property type="match status" value="2"/>
</dbReference>
<name>A0A9P4JWR4_9PLEO</name>
<dbReference type="PANTHER" id="PTHR43791">
    <property type="entry name" value="PERMEASE-RELATED"/>
    <property type="match status" value="1"/>
</dbReference>
<feature type="transmembrane region" description="Helical" evidence="7">
    <location>
        <begin position="357"/>
        <end position="375"/>
    </location>
</feature>
<reference evidence="9" key="1">
    <citation type="journal article" date="2020" name="Stud. Mycol.">
        <title>101 Dothideomycetes genomes: a test case for predicting lifestyles and emergence of pathogens.</title>
        <authorList>
            <person name="Haridas S."/>
            <person name="Albert R."/>
            <person name="Binder M."/>
            <person name="Bloem J."/>
            <person name="Labutti K."/>
            <person name="Salamov A."/>
            <person name="Andreopoulos B."/>
            <person name="Baker S."/>
            <person name="Barry K."/>
            <person name="Bills G."/>
            <person name="Bluhm B."/>
            <person name="Cannon C."/>
            <person name="Castanera R."/>
            <person name="Culley D."/>
            <person name="Daum C."/>
            <person name="Ezra D."/>
            <person name="Gonzalez J."/>
            <person name="Henrissat B."/>
            <person name="Kuo A."/>
            <person name="Liang C."/>
            <person name="Lipzen A."/>
            <person name="Lutzoni F."/>
            <person name="Magnuson J."/>
            <person name="Mondo S."/>
            <person name="Nolan M."/>
            <person name="Ohm R."/>
            <person name="Pangilinan J."/>
            <person name="Park H.-J."/>
            <person name="Ramirez L."/>
            <person name="Alfaro M."/>
            <person name="Sun H."/>
            <person name="Tritt A."/>
            <person name="Yoshinaga Y."/>
            <person name="Zwiers L.-H."/>
            <person name="Turgeon B."/>
            <person name="Goodwin S."/>
            <person name="Spatafora J."/>
            <person name="Crous P."/>
            <person name="Grigoriev I."/>
        </authorList>
    </citation>
    <scope>NUCLEOTIDE SEQUENCE</scope>
    <source>
        <strain evidence="9">ATCC 74209</strain>
    </source>
</reference>
<accession>A0A9P4JWR4</accession>
<comment type="caution">
    <text evidence="9">The sequence shown here is derived from an EMBL/GenBank/DDBJ whole genome shotgun (WGS) entry which is preliminary data.</text>
</comment>
<dbReference type="EMBL" id="ML993866">
    <property type="protein sequence ID" value="KAF2204897.1"/>
    <property type="molecule type" value="Genomic_DNA"/>
</dbReference>
<gene>
    <name evidence="9" type="ORF">GQ43DRAFT_102352</name>
</gene>
<feature type="transmembrane region" description="Helical" evidence="7">
    <location>
        <begin position="326"/>
        <end position="345"/>
    </location>
</feature>
<dbReference type="SUPFAM" id="SSF103473">
    <property type="entry name" value="MFS general substrate transporter"/>
    <property type="match status" value="1"/>
</dbReference>
<evidence type="ECO:0000256" key="1">
    <source>
        <dbReference type="ARBA" id="ARBA00004141"/>
    </source>
</evidence>
<dbReference type="GO" id="GO:0022857">
    <property type="term" value="F:transmembrane transporter activity"/>
    <property type="evidence" value="ECO:0007669"/>
    <property type="project" value="InterPro"/>
</dbReference>
<keyword evidence="4 7" id="KW-1133">Transmembrane helix</keyword>
<dbReference type="PROSITE" id="PS50850">
    <property type="entry name" value="MFS"/>
    <property type="match status" value="1"/>
</dbReference>
<keyword evidence="2" id="KW-0813">Transport</keyword>
<protein>
    <submittedName>
        <fullName evidence="9">Pantothenate transporter liz1</fullName>
    </submittedName>
</protein>